<organism evidence="2 3">
    <name type="scientific">Brassica napus</name>
    <name type="common">Rape</name>
    <dbReference type="NCBI Taxonomy" id="3708"/>
    <lineage>
        <taxon>Eukaryota</taxon>
        <taxon>Viridiplantae</taxon>
        <taxon>Streptophyta</taxon>
        <taxon>Embryophyta</taxon>
        <taxon>Tracheophyta</taxon>
        <taxon>Spermatophyta</taxon>
        <taxon>Magnoliopsida</taxon>
        <taxon>eudicotyledons</taxon>
        <taxon>Gunneridae</taxon>
        <taxon>Pentapetalae</taxon>
        <taxon>rosids</taxon>
        <taxon>malvids</taxon>
        <taxon>Brassicales</taxon>
        <taxon>Brassicaceae</taxon>
        <taxon>Brassiceae</taxon>
        <taxon>Brassica</taxon>
    </lineage>
</organism>
<sequence>MVLDAGEASGRRRQVRVRPSRSLFHLGCVSILCSSFWVVSAVYVATLVLLDVASPYDPLLVTAPRRRPRGRTISAQPVRKLELTGSLERVISGNEAMATLTSHRRDSPDLPSSRFREGFNFSNSSSQELMSSDKLSLGFVLVRATPFPDLCTTLLKKNSTASVCGLEPTREVPLFGCSRKSSPLDFHSVCSPLLRSRSATTVECKELSVKGFAPPPILQVTTATHIVVMLFTLPPEMVPTISVESFVSGPRLLLDLIQPLCRIAETLQGFDHLLGFGLFAESSVVKFSFKATIPPKICLRFNIVLVNCHNVSLIYCAKNRPYSLSIPFLSVKTIVQECERARSSRYYVTVASPSQYAVSSIDGSSQNRPYNPPSFSLSQELLCKSVDSLVLIATISPLRLHYIMPSQASTVLHRVGTVTLSPELQSSTEVLGFLAIKTHWLGSSTSISTYLRSFERGL</sequence>
<keyword evidence="1" id="KW-0472">Membrane</keyword>
<reference evidence="2 3" key="1">
    <citation type="submission" date="2021-05" db="EMBL/GenBank/DDBJ databases">
        <title>Genome Assembly of Synthetic Allotetraploid Brassica napus Reveals Homoeologous Exchanges between Subgenomes.</title>
        <authorList>
            <person name="Davis J.T."/>
        </authorList>
    </citation>
    <scope>NUCLEOTIDE SEQUENCE [LARGE SCALE GENOMIC DNA]</scope>
    <source>
        <strain evidence="3">cv. Da-Ae</strain>
        <tissue evidence="2">Seedling</tissue>
    </source>
</reference>
<name>A0ABQ7YWH1_BRANA</name>
<evidence type="ECO:0000313" key="3">
    <source>
        <dbReference type="Proteomes" id="UP000824890"/>
    </source>
</evidence>
<keyword evidence="3" id="KW-1185">Reference proteome</keyword>
<evidence type="ECO:0000313" key="2">
    <source>
        <dbReference type="EMBL" id="KAH0872270.1"/>
    </source>
</evidence>
<keyword evidence="1" id="KW-1133">Transmembrane helix</keyword>
<protein>
    <submittedName>
        <fullName evidence="2">Uncharacterized protein</fullName>
    </submittedName>
</protein>
<evidence type="ECO:0000256" key="1">
    <source>
        <dbReference type="SAM" id="Phobius"/>
    </source>
</evidence>
<feature type="transmembrane region" description="Helical" evidence="1">
    <location>
        <begin position="23"/>
        <end position="50"/>
    </location>
</feature>
<accession>A0ABQ7YWH1</accession>
<dbReference type="Proteomes" id="UP000824890">
    <property type="component" value="Unassembled WGS sequence"/>
</dbReference>
<proteinExistence type="predicted"/>
<gene>
    <name evidence="2" type="ORF">HID58_069632</name>
</gene>
<comment type="caution">
    <text evidence="2">The sequence shown here is derived from an EMBL/GenBank/DDBJ whole genome shotgun (WGS) entry which is preliminary data.</text>
</comment>
<keyword evidence="1" id="KW-0812">Transmembrane</keyword>
<dbReference type="EMBL" id="JAGKQM010000016">
    <property type="protein sequence ID" value="KAH0872270.1"/>
    <property type="molecule type" value="Genomic_DNA"/>
</dbReference>